<evidence type="ECO:0000313" key="2">
    <source>
        <dbReference type="Proteomes" id="UP000011864"/>
    </source>
</evidence>
<dbReference type="RefSeq" id="WP_007635133.1">
    <property type="nucleotide sequence ID" value="NC_020514.1"/>
</dbReference>
<protein>
    <recommendedName>
        <fullName evidence="3">Gamma-glutamylcyclotransferase AIG2-like domain-containing protein</fullName>
    </recommendedName>
</protein>
<dbReference type="AlphaFoldDB" id="K6YTJ1"/>
<dbReference type="eggNOG" id="COG3703">
    <property type="taxonomic scope" value="Bacteria"/>
</dbReference>
<dbReference type="EMBL" id="CP003837">
    <property type="protein sequence ID" value="AGH42586.1"/>
    <property type="molecule type" value="Genomic_DNA"/>
</dbReference>
<dbReference type="OrthoDB" id="5567366at2"/>
<sequence>MATNQKHYLVGYGSLLSHDSRSRHSNIFCPNMPITVNGWQREWLARGMAHLQTALGVSQVETARLNAVLLRIEQISPELRDREQDYQFIEVDPDSIVAAQESELAQTELANIRANPDTCKIYICANLNKIPANSQYPIYQTYIDTCLVGCFDMGVVDFAAEFIQHTHFWEHGWINDRKNCLYARPAIVTQQQHQQIDRLLEQHQVLKYRQEKDG</sequence>
<evidence type="ECO:0000313" key="1">
    <source>
        <dbReference type="EMBL" id="AGH42586.1"/>
    </source>
</evidence>
<proteinExistence type="predicted"/>
<dbReference type="STRING" id="1129794.C427_0476"/>
<dbReference type="KEGG" id="gps:C427_0476"/>
<dbReference type="Proteomes" id="UP000011864">
    <property type="component" value="Chromosome"/>
</dbReference>
<gene>
    <name evidence="1" type="ORF">C427_0476</name>
</gene>
<dbReference type="HOGENOM" id="CLU_088538_1_1_6"/>
<name>K6YTJ1_9ALTE</name>
<evidence type="ECO:0008006" key="3">
    <source>
        <dbReference type="Google" id="ProtNLM"/>
    </source>
</evidence>
<dbReference type="PATRIC" id="fig|1129794.4.peg.470"/>
<accession>K6YTJ1</accession>
<organism evidence="1 2">
    <name type="scientific">Paraglaciecola psychrophila 170</name>
    <dbReference type="NCBI Taxonomy" id="1129794"/>
    <lineage>
        <taxon>Bacteria</taxon>
        <taxon>Pseudomonadati</taxon>
        <taxon>Pseudomonadota</taxon>
        <taxon>Gammaproteobacteria</taxon>
        <taxon>Alteromonadales</taxon>
        <taxon>Alteromonadaceae</taxon>
        <taxon>Paraglaciecola</taxon>
    </lineage>
</organism>
<keyword evidence="2" id="KW-1185">Reference proteome</keyword>
<reference evidence="1 2" key="1">
    <citation type="journal article" date="2013" name="Genome Announc.">
        <title>Complete Genome Sequence of Glaciecola psychrophila Strain 170T.</title>
        <authorList>
            <person name="Yin J."/>
            <person name="Chen J."/>
            <person name="Liu G."/>
            <person name="Yu Y."/>
            <person name="Song L."/>
            <person name="Wang X."/>
            <person name="Qu X."/>
        </authorList>
    </citation>
    <scope>NUCLEOTIDE SEQUENCE [LARGE SCALE GENOMIC DNA]</scope>
    <source>
        <strain evidence="1 2">170</strain>
    </source>
</reference>